<evidence type="ECO:0000256" key="5">
    <source>
        <dbReference type="ARBA" id="ARBA00022989"/>
    </source>
</evidence>
<feature type="transmembrane region" description="Helical" evidence="7">
    <location>
        <begin position="283"/>
        <end position="308"/>
    </location>
</feature>
<comment type="subcellular location">
    <subcellularLocation>
        <location evidence="1">Endomembrane system</location>
        <topology evidence="1">Multi-pass membrane protein</topology>
    </subcellularLocation>
    <subcellularLocation>
        <location evidence="2">Endoplasmic reticulum membrane</location>
    </subcellularLocation>
</comment>
<dbReference type="EMBL" id="PFRH01000130">
    <property type="protein sequence ID" value="PJC52177.1"/>
    <property type="molecule type" value="Genomic_DNA"/>
</dbReference>
<dbReference type="AlphaFoldDB" id="A0A2M8F8X0"/>
<accession>A0A2M8F8X0</accession>
<evidence type="ECO:0000256" key="2">
    <source>
        <dbReference type="ARBA" id="ARBA00004586"/>
    </source>
</evidence>
<keyword evidence="6 7" id="KW-0472">Membrane</keyword>
<evidence type="ECO:0000256" key="3">
    <source>
        <dbReference type="ARBA" id="ARBA00022692"/>
    </source>
</evidence>
<organism evidence="8 9">
    <name type="scientific">Candidatus Magasanikbacteria bacterium CG_4_9_14_0_2_um_filter_42_11</name>
    <dbReference type="NCBI Taxonomy" id="1974643"/>
    <lineage>
        <taxon>Bacteria</taxon>
        <taxon>Candidatus Magasanikiibacteriota</taxon>
    </lineage>
</organism>
<dbReference type="GO" id="GO:0006629">
    <property type="term" value="P:lipid metabolic process"/>
    <property type="evidence" value="ECO:0007669"/>
    <property type="project" value="TreeGrafter"/>
</dbReference>
<sequence length="378" mass="40841">MPDQYTEVTKKSWGSRLGGSIGGIFFGILLFFASFAVLFWNEGRVGISETAKDAVPMDATVLQQNAPKGQLVAASGPLTTDDKISDGQFLKSGSYLSVRRTVEMYGWVEESNSSTETKLGGSQETKTTYTYTKKWVDSVPNSSNFKVAEGHSNPAKKYESVANTAPTAKVGVYSVDPNRLSMPGSEALALVSDGVNLPVDGEIVNGKYIYVGGFSMDDPIVGDVRISYNVIPSGNTVTAFGKLDSDKITPFVNKDGQTLYEARMTGFEESVVAMEKEHARSLWIWRVVGFMMMWIGLSMVLAPLSVLLDVLPFLGSLSRGAVSLATGLISFVLSVVTILVSMIFHNVEALVVSVIVAAGVVFYLFKKRGQKKPSTTNV</sequence>
<keyword evidence="5 7" id="KW-1133">Transmembrane helix</keyword>
<dbReference type="Pfam" id="PF07787">
    <property type="entry name" value="TMEM43"/>
    <property type="match status" value="1"/>
</dbReference>
<name>A0A2M8F8X0_9BACT</name>
<proteinExistence type="predicted"/>
<keyword evidence="3 7" id="KW-0812">Transmembrane</keyword>
<evidence type="ECO:0000256" key="7">
    <source>
        <dbReference type="SAM" id="Phobius"/>
    </source>
</evidence>
<evidence type="ECO:0000256" key="1">
    <source>
        <dbReference type="ARBA" id="ARBA00004127"/>
    </source>
</evidence>
<feature type="transmembrane region" description="Helical" evidence="7">
    <location>
        <begin position="349"/>
        <end position="365"/>
    </location>
</feature>
<gene>
    <name evidence="8" type="ORF">CO030_04190</name>
</gene>
<dbReference type="PANTHER" id="PTHR13416">
    <property type="match status" value="1"/>
</dbReference>
<feature type="transmembrane region" description="Helical" evidence="7">
    <location>
        <begin position="21"/>
        <end position="40"/>
    </location>
</feature>
<evidence type="ECO:0000313" key="8">
    <source>
        <dbReference type="EMBL" id="PJC52177.1"/>
    </source>
</evidence>
<keyword evidence="4" id="KW-0256">Endoplasmic reticulum</keyword>
<evidence type="ECO:0000256" key="6">
    <source>
        <dbReference type="ARBA" id="ARBA00023136"/>
    </source>
</evidence>
<dbReference type="Proteomes" id="UP000231456">
    <property type="component" value="Unassembled WGS sequence"/>
</dbReference>
<comment type="caution">
    <text evidence="8">The sequence shown here is derived from an EMBL/GenBank/DDBJ whole genome shotgun (WGS) entry which is preliminary data.</text>
</comment>
<evidence type="ECO:0000256" key="4">
    <source>
        <dbReference type="ARBA" id="ARBA00022824"/>
    </source>
</evidence>
<evidence type="ECO:0000313" key="9">
    <source>
        <dbReference type="Proteomes" id="UP000231456"/>
    </source>
</evidence>
<dbReference type="PANTHER" id="PTHR13416:SF2">
    <property type="entry name" value="TRANSMEMBRANE PROTEIN 43"/>
    <property type="match status" value="1"/>
</dbReference>
<feature type="transmembrane region" description="Helical" evidence="7">
    <location>
        <begin position="320"/>
        <end position="343"/>
    </location>
</feature>
<protein>
    <submittedName>
        <fullName evidence="8">Uncharacterized protein</fullName>
    </submittedName>
</protein>
<dbReference type="GO" id="GO:0071763">
    <property type="term" value="P:nuclear membrane organization"/>
    <property type="evidence" value="ECO:0007669"/>
    <property type="project" value="TreeGrafter"/>
</dbReference>
<dbReference type="InterPro" id="IPR012430">
    <property type="entry name" value="TMEM43_fam"/>
</dbReference>
<reference evidence="9" key="1">
    <citation type="submission" date="2017-09" db="EMBL/GenBank/DDBJ databases">
        <title>Depth-based differentiation of microbial function through sediment-hosted aquifers and enrichment of novel symbionts in the deep terrestrial subsurface.</title>
        <authorList>
            <person name="Probst A.J."/>
            <person name="Ladd B."/>
            <person name="Jarett J.K."/>
            <person name="Geller-Mcgrath D.E."/>
            <person name="Sieber C.M.K."/>
            <person name="Emerson J.B."/>
            <person name="Anantharaman K."/>
            <person name="Thomas B.C."/>
            <person name="Malmstrom R."/>
            <person name="Stieglmeier M."/>
            <person name="Klingl A."/>
            <person name="Woyke T."/>
            <person name="Ryan C.M."/>
            <person name="Banfield J.F."/>
        </authorList>
    </citation>
    <scope>NUCLEOTIDE SEQUENCE [LARGE SCALE GENOMIC DNA]</scope>
</reference>
<dbReference type="GO" id="GO:0012505">
    <property type="term" value="C:endomembrane system"/>
    <property type="evidence" value="ECO:0007669"/>
    <property type="project" value="UniProtKB-SubCell"/>
</dbReference>